<evidence type="ECO:0000313" key="2">
    <source>
        <dbReference type="Proteomes" id="UP000001015"/>
    </source>
</evidence>
<sequence length="71" mass="8329">MVLLGYSDSLSKRNLKEVLKGGDSVVLAKIRFLLEELERLEGGRLRRSLKRLFPRIVWFSLFRVLVGRWVI</sequence>
<evidence type="ECO:0000313" key="1">
    <source>
        <dbReference type="EMBL" id="BAK54656.1"/>
    </source>
</evidence>
<organism evidence="1 2">
    <name type="scientific">Sulfurisphaera tokodaii (strain DSM 16993 / JCM 10545 / NBRC 100140 / 7)</name>
    <name type="common">Sulfolobus tokodaii</name>
    <dbReference type="NCBI Taxonomy" id="273063"/>
    <lineage>
        <taxon>Archaea</taxon>
        <taxon>Thermoproteota</taxon>
        <taxon>Thermoprotei</taxon>
        <taxon>Sulfolobales</taxon>
        <taxon>Sulfolobaceae</taxon>
        <taxon>Sulfurisphaera</taxon>
    </lineage>
</organism>
<proteinExistence type="predicted"/>
<reference evidence="2" key="1">
    <citation type="journal article" date="2001" name="DNA Res.">
        <title>Complete genome sequence of an aerobic thermoacidophilic Crenarchaeon, Sulfolobus tokodaii strain7.</title>
        <authorList>
            <person name="Kawarabayasi Y."/>
            <person name="Hino Y."/>
            <person name="Horikawa H."/>
            <person name="Jin-no K."/>
            <person name="Takahashi M."/>
            <person name="Sekine M."/>
            <person name="Baba S."/>
            <person name="Ankai A."/>
            <person name="Kosugi H."/>
            <person name="Hosoyama A."/>
            <person name="Fukui S."/>
            <person name="Nagai Y."/>
            <person name="Nishijima K."/>
            <person name="Otsuka R."/>
            <person name="Nakazawa H."/>
            <person name="Takamiya M."/>
            <person name="Kato Y."/>
            <person name="Yoshizawa T."/>
            <person name="Tanaka T."/>
            <person name="Kudoh Y."/>
            <person name="Yamazaki J."/>
            <person name="Kushida N."/>
            <person name="Oguchi A."/>
            <person name="Aoki K."/>
            <person name="Masuda S."/>
            <person name="Yanagii M."/>
            <person name="Nishimura M."/>
            <person name="Yamagishi A."/>
            <person name="Oshima T."/>
            <person name="Kikuchi H."/>
        </authorList>
    </citation>
    <scope>NUCLEOTIDE SEQUENCE [LARGE SCALE GENOMIC DNA]</scope>
    <source>
        <strain evidence="2">DSM 16993 / JCM 10545 / NBRC 100140 / 7</strain>
    </source>
</reference>
<gene>
    <name evidence="1" type="ordered locus">STK_17567</name>
</gene>
<dbReference type="KEGG" id="sto:STK_17567"/>
<dbReference type="PATRIC" id="fig|273063.9.peg.2006"/>
<dbReference type="EMBL" id="BA000023">
    <property type="protein sequence ID" value="BAK54656.1"/>
    <property type="molecule type" value="Genomic_DNA"/>
</dbReference>
<dbReference type="eggNOG" id="arCOG03585">
    <property type="taxonomic scope" value="Archaea"/>
</dbReference>
<dbReference type="AlphaFoldDB" id="F9VNL0"/>
<protein>
    <submittedName>
        <fullName evidence="1">Transposase</fullName>
    </submittedName>
</protein>
<accession>F9VNL0</accession>
<dbReference type="Proteomes" id="UP000001015">
    <property type="component" value="Chromosome"/>
</dbReference>
<name>F9VNL0_SULTO</name>
<keyword evidence="2" id="KW-1185">Reference proteome</keyword>